<dbReference type="Pfam" id="PF25045">
    <property type="entry name" value="vWA_Ro60"/>
    <property type="match status" value="1"/>
</dbReference>
<evidence type="ECO:0000256" key="3">
    <source>
        <dbReference type="ARBA" id="ARBA00022490"/>
    </source>
</evidence>
<dbReference type="PANTHER" id="PTHR14202:SF0">
    <property type="entry name" value="RNA-BINDING PROTEIN RO60"/>
    <property type="match status" value="1"/>
</dbReference>
<keyword evidence="5" id="KW-0694">RNA-binding</keyword>
<dbReference type="PROSITE" id="PS50988">
    <property type="entry name" value="TROVE"/>
    <property type="match status" value="1"/>
</dbReference>
<organism evidence="9 10">
    <name type="scientific">Deinococcus cellulosilyticus (strain DSM 18568 / NBRC 106333 / KACC 11606 / 5516J-15)</name>
    <dbReference type="NCBI Taxonomy" id="1223518"/>
    <lineage>
        <taxon>Bacteria</taxon>
        <taxon>Thermotogati</taxon>
        <taxon>Deinococcota</taxon>
        <taxon>Deinococci</taxon>
        <taxon>Deinococcales</taxon>
        <taxon>Deinococcaceae</taxon>
        <taxon>Deinococcus</taxon>
    </lineage>
</organism>
<evidence type="ECO:0000259" key="8">
    <source>
        <dbReference type="PROSITE" id="PS50988"/>
    </source>
</evidence>
<dbReference type="GO" id="GO:0005737">
    <property type="term" value="C:cytoplasm"/>
    <property type="evidence" value="ECO:0007669"/>
    <property type="project" value="UniProtKB-SubCell"/>
</dbReference>
<feature type="domain" description="TROVE" evidence="8">
    <location>
        <begin position="24"/>
        <end position="357"/>
    </location>
</feature>
<gene>
    <name evidence="9" type="primary">rsr</name>
    <name evidence="9" type="ORF">DC3_45020</name>
</gene>
<dbReference type="PANTHER" id="PTHR14202">
    <property type="entry name" value="60 KDA RIBONUCLEOPROTEIN SSA/RO"/>
    <property type="match status" value="1"/>
</dbReference>
<evidence type="ECO:0000313" key="10">
    <source>
        <dbReference type="Proteomes" id="UP000321306"/>
    </source>
</evidence>
<evidence type="ECO:0000256" key="6">
    <source>
        <dbReference type="ARBA" id="ARBA00023274"/>
    </source>
</evidence>
<evidence type="ECO:0000256" key="5">
    <source>
        <dbReference type="ARBA" id="ARBA00022884"/>
    </source>
</evidence>
<evidence type="ECO:0000256" key="1">
    <source>
        <dbReference type="ARBA" id="ARBA00004496"/>
    </source>
</evidence>
<dbReference type="GO" id="GO:0003723">
    <property type="term" value="F:RNA binding"/>
    <property type="evidence" value="ECO:0007669"/>
    <property type="project" value="UniProtKB-KW"/>
</dbReference>
<keyword evidence="10" id="KW-1185">Reference proteome</keyword>
<evidence type="ECO:0000256" key="2">
    <source>
        <dbReference type="ARBA" id="ARBA00007814"/>
    </source>
</evidence>
<dbReference type="Pfam" id="PF05731">
    <property type="entry name" value="TROVE"/>
    <property type="match status" value="2"/>
</dbReference>
<comment type="similarity">
    <text evidence="2">Belongs to the Ro 60 kDa family.</text>
</comment>
<dbReference type="InterPro" id="IPR040322">
    <property type="entry name" value="TROVE2"/>
</dbReference>
<evidence type="ECO:0000313" key="9">
    <source>
        <dbReference type="EMBL" id="GEM48867.1"/>
    </source>
</evidence>
<proteinExistence type="inferred from homology"/>
<dbReference type="InterPro" id="IPR037214">
    <property type="entry name" value="TROVE_dom_sf"/>
</dbReference>
<dbReference type="EMBL" id="BJXB01000025">
    <property type="protein sequence ID" value="GEM48867.1"/>
    <property type="molecule type" value="Genomic_DNA"/>
</dbReference>
<dbReference type="SUPFAM" id="SSF140864">
    <property type="entry name" value="TROVE domain-like"/>
    <property type="match status" value="1"/>
</dbReference>
<dbReference type="AlphaFoldDB" id="A0A511N8K6"/>
<dbReference type="InterPro" id="IPR008858">
    <property type="entry name" value="TROVE_dom"/>
</dbReference>
<reference evidence="9 10" key="1">
    <citation type="submission" date="2019-07" db="EMBL/GenBank/DDBJ databases">
        <title>Whole genome shotgun sequence of Deinococcus cellulosilyticus NBRC 106333.</title>
        <authorList>
            <person name="Hosoyama A."/>
            <person name="Uohara A."/>
            <person name="Ohji S."/>
            <person name="Ichikawa N."/>
        </authorList>
    </citation>
    <scope>NUCLEOTIDE SEQUENCE [LARGE SCALE GENOMIC DNA]</scope>
    <source>
        <strain evidence="9 10">NBRC 106333</strain>
    </source>
</reference>
<dbReference type="Gene3D" id="3.40.50.410">
    <property type="entry name" value="von Willebrand factor, type A domain"/>
    <property type="match status" value="2"/>
</dbReference>
<keyword evidence="6 9" id="KW-0687">Ribonucleoprotein</keyword>
<name>A0A511N8K6_DEIC1</name>
<feature type="region of interest" description="Disordered" evidence="7">
    <location>
        <begin position="1"/>
        <end position="25"/>
    </location>
</feature>
<dbReference type="Proteomes" id="UP000321306">
    <property type="component" value="Unassembled WGS sequence"/>
</dbReference>
<dbReference type="GO" id="GO:0046872">
    <property type="term" value="F:metal ion binding"/>
    <property type="evidence" value="ECO:0007669"/>
    <property type="project" value="UniProtKB-KW"/>
</dbReference>
<comment type="subcellular location">
    <subcellularLocation>
        <location evidence="1">Cytoplasm</location>
    </subcellularLocation>
</comment>
<dbReference type="RefSeq" id="WP_146888364.1">
    <property type="nucleotide sequence ID" value="NZ_BJXB01000025.1"/>
</dbReference>
<keyword evidence="3" id="KW-0963">Cytoplasm</keyword>
<dbReference type="InterPro" id="IPR056800">
    <property type="entry name" value="vWA_Ro60"/>
</dbReference>
<evidence type="ECO:0000256" key="4">
    <source>
        <dbReference type="ARBA" id="ARBA00022723"/>
    </source>
</evidence>
<evidence type="ECO:0000256" key="7">
    <source>
        <dbReference type="SAM" id="MobiDB-lite"/>
    </source>
</evidence>
<protein>
    <submittedName>
        <fullName evidence="9">60 kDa SS-A/Ro ribonucleoprotein</fullName>
    </submittedName>
</protein>
<comment type="caution">
    <text evidence="9">The sequence shown here is derived from an EMBL/GenBank/DDBJ whole genome shotgun (WGS) entry which is preliminary data.</text>
</comment>
<dbReference type="GO" id="GO:1990904">
    <property type="term" value="C:ribonucleoprotein complex"/>
    <property type="evidence" value="ECO:0007669"/>
    <property type="project" value="UniProtKB-KW"/>
</dbReference>
<dbReference type="InterPro" id="IPR036465">
    <property type="entry name" value="vWFA_dom_sf"/>
</dbReference>
<keyword evidence="4" id="KW-0479">Metal-binding</keyword>
<dbReference type="OrthoDB" id="2986092at2"/>
<sequence length="540" mass="59431">MKWTKHYQTSRTPQNQPIPGSNQKANNAGGYAWEVSDWTQLDRFLILGSEGGTFYVGEQKLTIDNAEAVKRCIELDGIRTVNRIAEISESGRAPKNDPALFALAMCASFGNEQTRKAALEALPRVARIGTHLFHFMDFVQGFRGWGRGLRRAIGDWYNQKDVKALALLAVKYRQRDGWTHRDALRLAHPKAQSDAHQKLYRWITQDEFAPAQGLEIVDAFRQAQTAPLKEVVHLIEKYRLPREAIPTEFLTRPEVWEAMLPHMPLEAMVRNLANMTRIGLLTPMSESQRLVTQKLGNSEAILKARLHPIKVLAALKTYAAGHGMRGQGTSWTPVQQVVDALDAAFYTAFGSVTPTGKRMMLALDVSGSMEAGQIAGVPGLTPRVASAAMALVTAAVEAQHMITGFSAAGGGYGGQWGGGDPGMTPINISPRQRLDDVVRTVARIPMGGTDCSLPMRHALKEKIEVDAFVVYTDSETWYGKIHPAQALQQYRREMGIPAKLIVVGMVANRFSIADPKDAGMLDVVGFDTATPEVMGDFILQ</sequence>
<dbReference type="SUPFAM" id="SSF53300">
    <property type="entry name" value="vWA-like"/>
    <property type="match status" value="1"/>
</dbReference>
<accession>A0A511N8K6</accession>